<feature type="transmembrane region" description="Helical" evidence="12">
    <location>
        <begin position="161"/>
        <end position="182"/>
    </location>
</feature>
<evidence type="ECO:0000256" key="7">
    <source>
        <dbReference type="ARBA" id="ARBA00022723"/>
    </source>
</evidence>
<keyword evidence="4" id="KW-1003">Cell membrane</keyword>
<dbReference type="GO" id="GO:0046872">
    <property type="term" value="F:metal ion binding"/>
    <property type="evidence" value="ECO:0007669"/>
    <property type="project" value="UniProtKB-KW"/>
</dbReference>
<name>A0A0D6Z7D7_9BACI</name>
<keyword evidence="11 12" id="KW-0472">Membrane</keyword>
<feature type="transmembrane region" description="Helical" evidence="12">
    <location>
        <begin position="194"/>
        <end position="218"/>
    </location>
</feature>
<evidence type="ECO:0000256" key="9">
    <source>
        <dbReference type="ARBA" id="ARBA00022989"/>
    </source>
</evidence>
<feature type="transmembrane region" description="Helical" evidence="12">
    <location>
        <begin position="258"/>
        <end position="282"/>
    </location>
</feature>
<dbReference type="GO" id="GO:0070069">
    <property type="term" value="C:cytochrome complex"/>
    <property type="evidence" value="ECO:0007669"/>
    <property type="project" value="TreeGrafter"/>
</dbReference>
<proteinExistence type="inferred from homology"/>
<evidence type="ECO:0000256" key="12">
    <source>
        <dbReference type="SAM" id="Phobius"/>
    </source>
</evidence>
<organism evidence="13 14">
    <name type="scientific">Mesobacillus subterraneus</name>
    <dbReference type="NCBI Taxonomy" id="285983"/>
    <lineage>
        <taxon>Bacteria</taxon>
        <taxon>Bacillati</taxon>
        <taxon>Bacillota</taxon>
        <taxon>Bacilli</taxon>
        <taxon>Bacillales</taxon>
        <taxon>Bacillaceae</taxon>
        <taxon>Mesobacillus</taxon>
    </lineage>
</organism>
<comment type="subcellular location">
    <subcellularLocation>
        <location evidence="1">Cell membrane</location>
        <topology evidence="1">Multi-pass membrane protein</topology>
    </subcellularLocation>
</comment>
<dbReference type="PIRSF" id="PIRSF000267">
    <property type="entry name" value="Cyt_oxidse_sub2"/>
    <property type="match status" value="1"/>
</dbReference>
<keyword evidence="3" id="KW-0813">Transport</keyword>
<dbReference type="PATRIC" id="fig|285983.3.peg.1498"/>
<dbReference type="AlphaFoldDB" id="A0A0D6Z7D7"/>
<dbReference type="RefSeq" id="WP_044394491.1">
    <property type="nucleotide sequence ID" value="NZ_JXIQ01000104.1"/>
</dbReference>
<evidence type="ECO:0000256" key="4">
    <source>
        <dbReference type="ARBA" id="ARBA00022475"/>
    </source>
</evidence>
<dbReference type="PANTHER" id="PTHR43141:SF5">
    <property type="entry name" value="CYTOCHROME BD-I UBIQUINOL OXIDASE SUBUNIT 2"/>
    <property type="match status" value="1"/>
</dbReference>
<protein>
    <submittedName>
        <fullName evidence="13">Cytochrome C oxidase assembly protein</fullName>
    </submittedName>
</protein>
<evidence type="ECO:0000256" key="10">
    <source>
        <dbReference type="ARBA" id="ARBA00023004"/>
    </source>
</evidence>
<keyword evidence="14" id="KW-1185">Reference proteome</keyword>
<accession>A0A0D6Z7D7</accession>
<dbReference type="GO" id="GO:0005886">
    <property type="term" value="C:plasma membrane"/>
    <property type="evidence" value="ECO:0007669"/>
    <property type="project" value="UniProtKB-SubCell"/>
</dbReference>
<gene>
    <name evidence="13" type="ORF">UB32_13525</name>
</gene>
<keyword evidence="9 12" id="KW-1133">Transmembrane helix</keyword>
<evidence type="ECO:0000256" key="3">
    <source>
        <dbReference type="ARBA" id="ARBA00022448"/>
    </source>
</evidence>
<keyword evidence="7" id="KW-0479">Metal-binding</keyword>
<evidence type="ECO:0000256" key="5">
    <source>
        <dbReference type="ARBA" id="ARBA00022617"/>
    </source>
</evidence>
<feature type="transmembrane region" description="Helical" evidence="12">
    <location>
        <begin position="7"/>
        <end position="24"/>
    </location>
</feature>
<evidence type="ECO:0000256" key="6">
    <source>
        <dbReference type="ARBA" id="ARBA00022692"/>
    </source>
</evidence>
<dbReference type="Proteomes" id="UP000032512">
    <property type="component" value="Unassembled WGS sequence"/>
</dbReference>
<dbReference type="Pfam" id="PF02322">
    <property type="entry name" value="Cyt_bd_oxida_II"/>
    <property type="match status" value="1"/>
</dbReference>
<keyword evidence="8" id="KW-0249">Electron transport</keyword>
<comment type="similarity">
    <text evidence="2">Belongs to the cytochrome ubiquinol oxidase subunit 2 family.</text>
</comment>
<keyword evidence="6 12" id="KW-0812">Transmembrane</keyword>
<dbReference type="NCBIfam" id="TIGR00203">
    <property type="entry name" value="cydB"/>
    <property type="match status" value="1"/>
</dbReference>
<feature type="transmembrane region" description="Helical" evidence="12">
    <location>
        <begin position="122"/>
        <end position="141"/>
    </location>
</feature>
<dbReference type="GO" id="GO:0009055">
    <property type="term" value="F:electron transfer activity"/>
    <property type="evidence" value="ECO:0007669"/>
    <property type="project" value="TreeGrafter"/>
</dbReference>
<evidence type="ECO:0000256" key="1">
    <source>
        <dbReference type="ARBA" id="ARBA00004651"/>
    </source>
</evidence>
<dbReference type="OrthoDB" id="9776710at2"/>
<feature type="transmembrane region" description="Helical" evidence="12">
    <location>
        <begin position="230"/>
        <end position="251"/>
    </location>
</feature>
<feature type="transmembrane region" description="Helical" evidence="12">
    <location>
        <begin position="302"/>
        <end position="321"/>
    </location>
</feature>
<evidence type="ECO:0000256" key="8">
    <source>
        <dbReference type="ARBA" id="ARBA00022982"/>
    </source>
</evidence>
<evidence type="ECO:0000256" key="11">
    <source>
        <dbReference type="ARBA" id="ARBA00023136"/>
    </source>
</evidence>
<keyword evidence="5" id="KW-0349">Heme</keyword>
<reference evidence="13 14" key="1">
    <citation type="submission" date="2015-01" db="EMBL/GenBank/DDBJ databases">
        <title>Draft genome sequences of the supercritical CO2 tolerant bacteria Bacillus subterraneus MITOT1 and Bacillus cereus MIT0214.</title>
        <authorList>
            <person name="Peet K.C."/>
            <person name="Thompson J.R."/>
        </authorList>
    </citation>
    <scope>NUCLEOTIDE SEQUENCE [LARGE SCALE GENOMIC DNA]</scope>
    <source>
        <strain evidence="13 14">MITOT1</strain>
    </source>
</reference>
<dbReference type="InterPro" id="IPR003317">
    <property type="entry name" value="Cyt-d_oxidase_su2"/>
</dbReference>
<dbReference type="GO" id="GO:0019646">
    <property type="term" value="P:aerobic electron transport chain"/>
    <property type="evidence" value="ECO:0007669"/>
    <property type="project" value="TreeGrafter"/>
</dbReference>
<dbReference type="GO" id="GO:0016682">
    <property type="term" value="F:oxidoreductase activity, acting on diphenols and related substances as donors, oxygen as acceptor"/>
    <property type="evidence" value="ECO:0007669"/>
    <property type="project" value="TreeGrafter"/>
</dbReference>
<comment type="caution">
    <text evidence="13">The sequence shown here is derived from an EMBL/GenBank/DDBJ whole genome shotgun (WGS) entry which is preliminary data.</text>
</comment>
<evidence type="ECO:0000313" key="13">
    <source>
        <dbReference type="EMBL" id="KIY21482.1"/>
    </source>
</evidence>
<dbReference type="EMBL" id="JXIQ01000104">
    <property type="protein sequence ID" value="KIY21482.1"/>
    <property type="molecule type" value="Genomic_DNA"/>
</dbReference>
<evidence type="ECO:0000313" key="14">
    <source>
        <dbReference type="Proteomes" id="UP000032512"/>
    </source>
</evidence>
<dbReference type="PANTHER" id="PTHR43141">
    <property type="entry name" value="CYTOCHROME BD2 SUBUNIT II"/>
    <property type="match status" value="1"/>
</dbReference>
<keyword evidence="10" id="KW-0408">Iron</keyword>
<feature type="transmembrane region" description="Helical" evidence="12">
    <location>
        <begin position="81"/>
        <end position="101"/>
    </location>
</feature>
<evidence type="ECO:0000256" key="2">
    <source>
        <dbReference type="ARBA" id="ARBA00007543"/>
    </source>
</evidence>
<sequence>MSHDTLAIIWFGLWGLIWTIYFILDGYTLGTGMLLPFTAKNRQERNQLQEAVGPFWGGNEVWLITAGGATFAAFPDVYADMFSFLYTPLYLVLIALFIRAVGLEFMHKDDNPTWQAVCKWSFFAGSFLVAFLFGVTFANLYRGLMIGANGYEGNLFSLLNGYGILGGFLFVSLFLLSGSLWIQLKTSGQTAVRAYRISRVLAGVAPAILSLFLLATVNQTPLLDNYSEHPVLWIVPVLVLAAMLASAYFIFKKKIGYAFASVCVTIFTKMAFGLIGMFPNMLPSRIDSSYSVNLFDAAGSKLNLTVMFIVALIFVPIILAYQSWSYTLFKDKILKENAKGYQ</sequence>